<dbReference type="SUPFAM" id="SSF51261">
    <property type="entry name" value="Duplicated hybrid motif"/>
    <property type="match status" value="1"/>
</dbReference>
<evidence type="ECO:0000313" key="2">
    <source>
        <dbReference type="EMBL" id="RJO61206.1"/>
    </source>
</evidence>
<proteinExistence type="predicted"/>
<sequence length="296" mass="32496">MEPPRNNLTNLLSVLANFLRTLFSKPVSPIVNNNLPITKPQTPTPQIQIAEAEPKITQPPTQESASTGFLICPISINDATGNPLTSKTVKISAIIDHSGTAIDPSSTNHWGIHAKDQKVKAFNGEIGEGNQCPQEPCGYQKNDSSEFFKDKEINYVGVSSDGGKYTLQYDGHAGYDFPYPVLTPVIAPAAGELYKATPGTDLIYNGHWGKDHSFYIKHENGFVTWFRHCKKLADNIEAVIGDDLNKNCRVKSGDPVAFSGDFESSEPGGTKPHLHFEVQDKNGKIVDPYAEKLWEI</sequence>
<name>A0A419DDG2_9BACT</name>
<dbReference type="Proteomes" id="UP000285655">
    <property type="component" value="Unassembled WGS sequence"/>
</dbReference>
<dbReference type="PANTHER" id="PTHR21666:SF270">
    <property type="entry name" value="MUREIN HYDROLASE ACTIVATOR ENVC"/>
    <property type="match status" value="1"/>
</dbReference>
<accession>A0A419DDG2</accession>
<dbReference type="PANTHER" id="PTHR21666">
    <property type="entry name" value="PEPTIDASE-RELATED"/>
    <property type="match status" value="1"/>
</dbReference>
<gene>
    <name evidence="2" type="ORF">C4544_03485</name>
</gene>
<dbReference type="InterPro" id="IPR016047">
    <property type="entry name" value="M23ase_b-sheet_dom"/>
</dbReference>
<dbReference type="GO" id="GO:0004222">
    <property type="term" value="F:metalloendopeptidase activity"/>
    <property type="evidence" value="ECO:0007669"/>
    <property type="project" value="TreeGrafter"/>
</dbReference>
<protein>
    <submittedName>
        <fullName evidence="2">M23 family metallopeptidase</fullName>
    </submittedName>
</protein>
<dbReference type="AlphaFoldDB" id="A0A419DDG2"/>
<dbReference type="Gene3D" id="2.70.70.10">
    <property type="entry name" value="Glucose Permease (Domain IIA)"/>
    <property type="match status" value="1"/>
</dbReference>
<dbReference type="CDD" id="cd12797">
    <property type="entry name" value="M23_peptidase"/>
    <property type="match status" value="1"/>
</dbReference>
<evidence type="ECO:0000313" key="3">
    <source>
        <dbReference type="Proteomes" id="UP000285655"/>
    </source>
</evidence>
<dbReference type="InterPro" id="IPR050570">
    <property type="entry name" value="Cell_wall_metabolism_enzyme"/>
</dbReference>
<evidence type="ECO:0000259" key="1">
    <source>
        <dbReference type="Pfam" id="PF01551"/>
    </source>
</evidence>
<feature type="domain" description="M23ase beta-sheet core" evidence="1">
    <location>
        <begin position="171"/>
        <end position="288"/>
    </location>
</feature>
<reference evidence="2 3" key="1">
    <citation type="journal article" date="2017" name="ISME J.">
        <title>Energy and carbon metabolisms in a deep terrestrial subsurface fluid microbial community.</title>
        <authorList>
            <person name="Momper L."/>
            <person name="Jungbluth S.P."/>
            <person name="Lee M.D."/>
            <person name="Amend J.P."/>
        </authorList>
    </citation>
    <scope>NUCLEOTIDE SEQUENCE [LARGE SCALE GENOMIC DNA]</scope>
    <source>
        <strain evidence="2">SURF_29</strain>
    </source>
</reference>
<comment type="caution">
    <text evidence="2">The sequence shown here is derived from an EMBL/GenBank/DDBJ whole genome shotgun (WGS) entry which is preliminary data.</text>
</comment>
<dbReference type="EMBL" id="QZJW01000026">
    <property type="protein sequence ID" value="RJO61206.1"/>
    <property type="molecule type" value="Genomic_DNA"/>
</dbReference>
<dbReference type="Pfam" id="PF01551">
    <property type="entry name" value="Peptidase_M23"/>
    <property type="match status" value="1"/>
</dbReference>
<organism evidence="2 3">
    <name type="scientific">candidate division WS5 bacterium</name>
    <dbReference type="NCBI Taxonomy" id="2093353"/>
    <lineage>
        <taxon>Bacteria</taxon>
        <taxon>candidate division WS5</taxon>
    </lineage>
</organism>
<dbReference type="InterPro" id="IPR011055">
    <property type="entry name" value="Dup_hybrid_motif"/>
</dbReference>